<reference evidence="2" key="1">
    <citation type="journal article" date="2022" name="bioRxiv">
        <title>Sequencing and chromosome-scale assembly of the giantPleurodeles waltlgenome.</title>
        <authorList>
            <person name="Brown T."/>
            <person name="Elewa A."/>
            <person name="Iarovenko S."/>
            <person name="Subramanian E."/>
            <person name="Araus A.J."/>
            <person name="Petzold A."/>
            <person name="Susuki M."/>
            <person name="Suzuki K.-i.T."/>
            <person name="Hayashi T."/>
            <person name="Toyoda A."/>
            <person name="Oliveira C."/>
            <person name="Osipova E."/>
            <person name="Leigh N.D."/>
            <person name="Simon A."/>
            <person name="Yun M.H."/>
        </authorList>
    </citation>
    <scope>NUCLEOTIDE SEQUENCE</scope>
    <source>
        <strain evidence="2">20211129_DDA</strain>
        <tissue evidence="2">Liver</tissue>
    </source>
</reference>
<organism evidence="2 3">
    <name type="scientific">Pleurodeles waltl</name>
    <name type="common">Iberian ribbed newt</name>
    <dbReference type="NCBI Taxonomy" id="8319"/>
    <lineage>
        <taxon>Eukaryota</taxon>
        <taxon>Metazoa</taxon>
        <taxon>Chordata</taxon>
        <taxon>Craniata</taxon>
        <taxon>Vertebrata</taxon>
        <taxon>Euteleostomi</taxon>
        <taxon>Amphibia</taxon>
        <taxon>Batrachia</taxon>
        <taxon>Caudata</taxon>
        <taxon>Salamandroidea</taxon>
        <taxon>Salamandridae</taxon>
        <taxon>Pleurodelinae</taxon>
        <taxon>Pleurodeles</taxon>
    </lineage>
</organism>
<accession>A0AAV7VTV0</accession>
<gene>
    <name evidence="2" type="ORF">NDU88_007549</name>
</gene>
<evidence type="ECO:0000313" key="3">
    <source>
        <dbReference type="Proteomes" id="UP001066276"/>
    </source>
</evidence>
<evidence type="ECO:0000256" key="1">
    <source>
        <dbReference type="SAM" id="MobiDB-lite"/>
    </source>
</evidence>
<proteinExistence type="predicted"/>
<comment type="caution">
    <text evidence="2">The sequence shown here is derived from an EMBL/GenBank/DDBJ whole genome shotgun (WGS) entry which is preliminary data.</text>
</comment>
<evidence type="ECO:0000313" key="2">
    <source>
        <dbReference type="EMBL" id="KAJ1203768.1"/>
    </source>
</evidence>
<dbReference type="EMBL" id="JANPWB010000003">
    <property type="protein sequence ID" value="KAJ1203768.1"/>
    <property type="molecule type" value="Genomic_DNA"/>
</dbReference>
<sequence>MHQLRRLPVAPIRPCIRTSLLSRLASSRPPHCEPPGPLTPSVQHPRNVPAVRCSANSAIPPPKSVTEAQHKI</sequence>
<protein>
    <submittedName>
        <fullName evidence="2">Uncharacterized protein</fullName>
    </submittedName>
</protein>
<name>A0AAV7VTV0_PLEWA</name>
<dbReference type="AlphaFoldDB" id="A0AAV7VTV0"/>
<feature type="region of interest" description="Disordered" evidence="1">
    <location>
        <begin position="53"/>
        <end position="72"/>
    </location>
</feature>
<dbReference type="Proteomes" id="UP001066276">
    <property type="component" value="Chromosome 2_1"/>
</dbReference>
<keyword evidence="3" id="KW-1185">Reference proteome</keyword>
<feature type="region of interest" description="Disordered" evidence="1">
    <location>
        <begin position="25"/>
        <end position="46"/>
    </location>
</feature>